<dbReference type="Pfam" id="PF12706">
    <property type="entry name" value="Lactamase_B_2"/>
    <property type="match status" value="1"/>
</dbReference>
<sequence>MTNSLRATWFGHSTVWLEDSGVRLLTDPLLTGRLAHLRRAAGPPPVLPGAPDAVLLSHLHADHLHLASLRQVPGDPLYLLPTGAADFVRKGLGRPDARCVEMRPGDSATVGALTVHAVHAHHHGDRGPWSRMRAEPLGFVVEGMLRTWFAGDTGLFNEMAELGPLDLALIPVGGWGPSLGDEHLDARQAAEAVRRAKAATAVPIHYGTFWPVGMSRIRPDMFHTPGREFARHAADLTPDTVVRVLGQGESTTVGPAA</sequence>
<dbReference type="Proteomes" id="UP000652013">
    <property type="component" value="Unassembled WGS sequence"/>
</dbReference>
<organism evidence="2 3">
    <name type="scientific">Spirilliplanes yamanashiensis</name>
    <dbReference type="NCBI Taxonomy" id="42233"/>
    <lineage>
        <taxon>Bacteria</taxon>
        <taxon>Bacillati</taxon>
        <taxon>Actinomycetota</taxon>
        <taxon>Actinomycetes</taxon>
        <taxon>Micromonosporales</taxon>
        <taxon>Micromonosporaceae</taxon>
        <taxon>Spirilliplanes</taxon>
    </lineage>
</organism>
<dbReference type="PANTHER" id="PTHR43546">
    <property type="entry name" value="UPF0173 METAL-DEPENDENT HYDROLASE MJ1163-RELATED"/>
    <property type="match status" value="1"/>
</dbReference>
<dbReference type="SMART" id="SM00849">
    <property type="entry name" value="Lactamase_B"/>
    <property type="match status" value="1"/>
</dbReference>
<dbReference type="InterPro" id="IPR050114">
    <property type="entry name" value="UPF0173_UPF0282_UlaG_hydrolase"/>
</dbReference>
<dbReference type="InterPro" id="IPR036866">
    <property type="entry name" value="RibonucZ/Hydroxyglut_hydro"/>
</dbReference>
<dbReference type="PANTHER" id="PTHR43546:SF3">
    <property type="entry name" value="UPF0173 METAL-DEPENDENT HYDROLASE MJ1163"/>
    <property type="match status" value="1"/>
</dbReference>
<dbReference type="EMBL" id="BOOY01000034">
    <property type="protein sequence ID" value="GIJ05599.1"/>
    <property type="molecule type" value="Genomic_DNA"/>
</dbReference>
<dbReference type="SUPFAM" id="SSF56281">
    <property type="entry name" value="Metallo-hydrolase/oxidoreductase"/>
    <property type="match status" value="1"/>
</dbReference>
<comment type="caution">
    <text evidence="2">The sequence shown here is derived from an EMBL/GenBank/DDBJ whole genome shotgun (WGS) entry which is preliminary data.</text>
</comment>
<evidence type="ECO:0000313" key="3">
    <source>
        <dbReference type="Proteomes" id="UP000652013"/>
    </source>
</evidence>
<name>A0A8J3YCJ3_9ACTN</name>
<protein>
    <submittedName>
        <fullName evidence="2">Membrane protein</fullName>
    </submittedName>
</protein>
<keyword evidence="3" id="KW-1185">Reference proteome</keyword>
<evidence type="ECO:0000313" key="2">
    <source>
        <dbReference type="EMBL" id="GIJ05599.1"/>
    </source>
</evidence>
<dbReference type="Gene3D" id="3.60.15.10">
    <property type="entry name" value="Ribonuclease Z/Hydroxyacylglutathione hydrolase-like"/>
    <property type="match status" value="1"/>
</dbReference>
<dbReference type="InterPro" id="IPR001279">
    <property type="entry name" value="Metallo-B-lactamas"/>
</dbReference>
<dbReference type="AlphaFoldDB" id="A0A8J3YCJ3"/>
<proteinExistence type="predicted"/>
<dbReference type="RefSeq" id="WP_239107811.1">
    <property type="nucleotide sequence ID" value="NZ_BAAAGJ010000005.1"/>
</dbReference>
<feature type="domain" description="Metallo-beta-lactamase" evidence="1">
    <location>
        <begin position="11"/>
        <end position="205"/>
    </location>
</feature>
<evidence type="ECO:0000259" key="1">
    <source>
        <dbReference type="SMART" id="SM00849"/>
    </source>
</evidence>
<reference evidence="2" key="1">
    <citation type="submission" date="2021-01" db="EMBL/GenBank/DDBJ databases">
        <title>Whole genome shotgun sequence of Spirilliplanes yamanashiensis NBRC 15828.</title>
        <authorList>
            <person name="Komaki H."/>
            <person name="Tamura T."/>
        </authorList>
    </citation>
    <scope>NUCLEOTIDE SEQUENCE</scope>
    <source>
        <strain evidence="2">NBRC 15828</strain>
    </source>
</reference>
<gene>
    <name evidence="2" type="ORF">Sya03_49510</name>
</gene>
<accession>A0A8J3YCJ3</accession>